<protein>
    <recommendedName>
        <fullName evidence="3">Replication factor A C-terminal domain-containing protein</fullName>
    </recommendedName>
</protein>
<comment type="caution">
    <text evidence="2">The sequence shown here is derived from an EMBL/GenBank/DDBJ whole genome shotgun (WGS) entry which is preliminary data.</text>
</comment>
<name>A0A164U0K0_DAUCS</name>
<evidence type="ECO:0000313" key="2">
    <source>
        <dbReference type="EMBL" id="KZM88266.1"/>
    </source>
</evidence>
<accession>A0A164U0K0</accession>
<evidence type="ECO:0008006" key="3">
    <source>
        <dbReference type="Google" id="ProtNLM"/>
    </source>
</evidence>
<feature type="region of interest" description="Disordered" evidence="1">
    <location>
        <begin position="163"/>
        <end position="182"/>
    </location>
</feature>
<evidence type="ECO:0000256" key="1">
    <source>
        <dbReference type="SAM" id="MobiDB-lite"/>
    </source>
</evidence>
<feature type="region of interest" description="Disordered" evidence="1">
    <location>
        <begin position="188"/>
        <end position="208"/>
    </location>
</feature>
<dbReference type="InterPro" id="IPR012340">
    <property type="entry name" value="NA-bd_OB-fold"/>
</dbReference>
<dbReference type="EMBL" id="LNRQ01000007">
    <property type="protein sequence ID" value="KZM88266.1"/>
    <property type="molecule type" value="Genomic_DNA"/>
</dbReference>
<gene>
    <name evidence="2" type="ORF">DCAR_025341</name>
</gene>
<dbReference type="Gene3D" id="2.40.50.140">
    <property type="entry name" value="Nucleic acid-binding proteins"/>
    <property type="match status" value="2"/>
</dbReference>
<sequence length="391" mass="44720">MKDEVEKSHVLFTITDGKTSMNVTFFNEFGDDFLYERARALIDPEIIVITSAKVSVYKGFYVLPQEDEKEEVLQTLKINELKKLTEAYIEAGDDQKFPAMLKFPQKKLYNFTLLLTKENVKEGSNVYKAVQVSEPMDMSGNHSPLKNTTNNEVPTEIIDTKSKVDTPLTGNSTNKTKPRFTDNLDKSQAMDFSGNVTPLKSTRDNEVPTEIPDTHVEQTEPKVDTPLATYGSGKTRPRLNVSLDKSEEPVVKQPRVRNIKKEKDKNQRHILGLICNSVFGGFGQGYRRSYYTNYYKCKSYQLSCNQNPNFNKKQISTRTKSLKLLTVEQIKNLEKDSIQDEVVCKAVIKTLEEYNSWKYFVCTSCYGKVDTDNNYYTCGPCKREVVEPNQK</sequence>
<proteinExistence type="predicted"/>
<dbReference type="Gramene" id="KZM88266">
    <property type="protein sequence ID" value="KZM88266"/>
    <property type="gene ID" value="DCAR_025341"/>
</dbReference>
<organism evidence="2">
    <name type="scientific">Daucus carota subsp. sativus</name>
    <name type="common">Carrot</name>
    <dbReference type="NCBI Taxonomy" id="79200"/>
    <lineage>
        <taxon>Eukaryota</taxon>
        <taxon>Viridiplantae</taxon>
        <taxon>Streptophyta</taxon>
        <taxon>Embryophyta</taxon>
        <taxon>Tracheophyta</taxon>
        <taxon>Spermatophyta</taxon>
        <taxon>Magnoliopsida</taxon>
        <taxon>eudicotyledons</taxon>
        <taxon>Gunneridae</taxon>
        <taxon>Pentapetalae</taxon>
        <taxon>asterids</taxon>
        <taxon>campanulids</taxon>
        <taxon>Apiales</taxon>
        <taxon>Apiaceae</taxon>
        <taxon>Apioideae</taxon>
        <taxon>Scandiceae</taxon>
        <taxon>Daucinae</taxon>
        <taxon>Daucus</taxon>
        <taxon>Daucus sect. Daucus</taxon>
    </lineage>
</organism>
<reference evidence="2" key="1">
    <citation type="journal article" date="2016" name="Nat. Genet.">
        <title>A high-quality carrot genome assembly provides new insights into carotenoid accumulation and asterid genome evolution.</title>
        <authorList>
            <person name="Iorizzo M."/>
            <person name="Ellison S."/>
            <person name="Senalik D."/>
            <person name="Zeng P."/>
            <person name="Satapoomin P."/>
            <person name="Huang J."/>
            <person name="Bowman M."/>
            <person name="Iovene M."/>
            <person name="Sanseverino W."/>
            <person name="Cavagnaro P."/>
            <person name="Yildiz M."/>
            <person name="Macko-Podgorni A."/>
            <person name="Moranska E."/>
            <person name="Grzebelus E."/>
            <person name="Grzebelus D."/>
            <person name="Ashrafi H."/>
            <person name="Zheng Z."/>
            <person name="Cheng S."/>
            <person name="Spooner D."/>
            <person name="Van Deynze A."/>
            <person name="Simon P."/>
        </authorList>
    </citation>
    <scope>NUCLEOTIDE SEQUENCE [LARGE SCALE GENOMIC DNA]</scope>
    <source>
        <tissue evidence="2">Leaf</tissue>
    </source>
</reference>
<dbReference type="AlphaFoldDB" id="A0A164U0K0"/>